<gene>
    <name evidence="2" type="ORF">Zm00014a_042210</name>
</gene>
<organism evidence="2 3">
    <name type="scientific">Zea mays</name>
    <name type="common">Maize</name>
    <dbReference type="NCBI Taxonomy" id="4577"/>
    <lineage>
        <taxon>Eukaryota</taxon>
        <taxon>Viridiplantae</taxon>
        <taxon>Streptophyta</taxon>
        <taxon>Embryophyta</taxon>
        <taxon>Tracheophyta</taxon>
        <taxon>Spermatophyta</taxon>
        <taxon>Magnoliopsida</taxon>
        <taxon>Liliopsida</taxon>
        <taxon>Poales</taxon>
        <taxon>Poaceae</taxon>
        <taxon>PACMAD clade</taxon>
        <taxon>Panicoideae</taxon>
        <taxon>Andropogonodae</taxon>
        <taxon>Andropogoneae</taxon>
        <taxon>Tripsacinae</taxon>
        <taxon>Zea</taxon>
    </lineage>
</organism>
<evidence type="ECO:0000256" key="1">
    <source>
        <dbReference type="SAM" id="SignalP"/>
    </source>
</evidence>
<dbReference type="Proteomes" id="UP000251960">
    <property type="component" value="Chromosome 7"/>
</dbReference>
<keyword evidence="1" id="KW-0732">Signal</keyword>
<comment type="caution">
    <text evidence="2">The sequence shown here is derived from an EMBL/GenBank/DDBJ whole genome shotgun (WGS) entry which is preliminary data.</text>
</comment>
<evidence type="ECO:0000313" key="2">
    <source>
        <dbReference type="EMBL" id="PWZ13925.1"/>
    </source>
</evidence>
<protein>
    <submittedName>
        <fullName evidence="2">Uncharacterized protein</fullName>
    </submittedName>
</protein>
<feature type="chain" id="PRO_5017939180" evidence="1">
    <location>
        <begin position="21"/>
        <end position="118"/>
    </location>
</feature>
<dbReference type="AlphaFoldDB" id="A0A3L6DZA7"/>
<accession>A0A3L6DZA7</accession>
<sequence length="118" mass="13360">MSRLISQSWLLLHLSQMVLQCRQLMDLRTGEVIGTGRRRRAAPRLYILDSLRLPSLATSPAHSVHAEMGSISDAERELQLVEEKIHDAEQHCKLQLMVFVDVTKVRLQTLDGSSSLQN</sequence>
<name>A0A3L6DZA7_MAIZE</name>
<reference evidence="2 3" key="1">
    <citation type="journal article" date="2018" name="Nat. Genet.">
        <title>Extensive intraspecific gene order and gene structural variations between Mo17 and other maize genomes.</title>
        <authorList>
            <person name="Sun S."/>
            <person name="Zhou Y."/>
            <person name="Chen J."/>
            <person name="Shi J."/>
            <person name="Zhao H."/>
            <person name="Zhao H."/>
            <person name="Song W."/>
            <person name="Zhang M."/>
            <person name="Cui Y."/>
            <person name="Dong X."/>
            <person name="Liu H."/>
            <person name="Ma X."/>
            <person name="Jiao Y."/>
            <person name="Wang B."/>
            <person name="Wei X."/>
            <person name="Stein J.C."/>
            <person name="Glaubitz J.C."/>
            <person name="Lu F."/>
            <person name="Yu G."/>
            <person name="Liang C."/>
            <person name="Fengler K."/>
            <person name="Li B."/>
            <person name="Rafalski A."/>
            <person name="Schnable P.S."/>
            <person name="Ware D.H."/>
            <person name="Buckler E.S."/>
            <person name="Lai J."/>
        </authorList>
    </citation>
    <scope>NUCLEOTIDE SEQUENCE [LARGE SCALE GENOMIC DNA]</scope>
    <source>
        <strain evidence="3">cv. Missouri 17</strain>
        <tissue evidence="2">Seedling</tissue>
    </source>
</reference>
<dbReference type="EMBL" id="NCVQ01000008">
    <property type="protein sequence ID" value="PWZ13925.1"/>
    <property type="molecule type" value="Genomic_DNA"/>
</dbReference>
<feature type="signal peptide" evidence="1">
    <location>
        <begin position="1"/>
        <end position="20"/>
    </location>
</feature>
<evidence type="ECO:0000313" key="3">
    <source>
        <dbReference type="Proteomes" id="UP000251960"/>
    </source>
</evidence>
<proteinExistence type="predicted"/>